<sequence length="606" mass="65652">MPASQTRTPDIKCELCDSRRSWLRIDVFSGITKSVRIWQQHRGLGFQPDQPRCESRAHGPTEQPDKAYDVCYSGHITPVGSESSLNKICLIGPVGSGKSQLLYGMLNLVPPPYDTAPLPGAIQRRIVKTRTTVPYGAVIPVHREDIRATAAGIENNLRAGLIRLLDDVGITHIDFVDNGTIRTNEATSVDDALDMLLESAILNTPPFLGAQTPSNIDDIVQQWGGNRAPFISELDVKQITAHQSTSTTHRVAIIDLPGEATSILGRQVPREDSAFGFKADRDQLVSSASYLAAVDPLASTWCFKAASDYNPAILELSLRTAQGGNDTGRISDSRVTTRNMISSLITQEHDRATSITVAVTKCDVIRALLASTPGPIPNSLLGRWAALISNSRDRKVFLDSASLLLRLLANRHQRQQYRNTSSDARAVLRAVEAATNIDSSARVSDALHGNAEVDRIASQILAQLADPEHFWNLVSTGDAFSISIPCVRDTVRSAQPQVAELIVPSSDSAWHQGMGEERLQLTDVLTTAVGGAIVGTVVGVRAIGALAENRLTAFVLTAAWERVDEDGAEQRFGEDESSGCLQAYRHLLASLLQGPPLRDTRLEATS</sequence>
<dbReference type="AlphaFoldDB" id="A0A1M4S1E3"/>
<gene>
    <name evidence="1" type="ORF">ACGLYG10_2299</name>
</gene>
<accession>A0A1M4S1E3</accession>
<protein>
    <submittedName>
        <fullName evidence="1">Uncharacterized protein</fullName>
    </submittedName>
</protein>
<dbReference type="EMBL" id="FQTT01000012">
    <property type="protein sequence ID" value="SHE26056.1"/>
    <property type="molecule type" value="Genomic_DNA"/>
</dbReference>
<dbReference type="STRING" id="1892869.ACGLYG10_2299"/>
<keyword evidence="2" id="KW-1185">Reference proteome</keyword>
<reference evidence="2" key="1">
    <citation type="submission" date="2016-09" db="EMBL/GenBank/DDBJ databases">
        <authorList>
            <person name="Strepis N."/>
        </authorList>
    </citation>
    <scope>NUCLEOTIDE SEQUENCE [LARGE SCALE GENOMIC DNA]</scope>
</reference>
<evidence type="ECO:0000313" key="2">
    <source>
        <dbReference type="Proteomes" id="UP000184291"/>
    </source>
</evidence>
<name>A0A1M4S1E3_9ACTO</name>
<evidence type="ECO:0000313" key="1">
    <source>
        <dbReference type="EMBL" id="SHE26056.1"/>
    </source>
</evidence>
<organism evidence="1 2">
    <name type="scientific">Actinomyces glycerinitolerans</name>
    <dbReference type="NCBI Taxonomy" id="1892869"/>
    <lineage>
        <taxon>Bacteria</taxon>
        <taxon>Bacillati</taxon>
        <taxon>Actinomycetota</taxon>
        <taxon>Actinomycetes</taxon>
        <taxon>Actinomycetales</taxon>
        <taxon>Actinomycetaceae</taxon>
        <taxon>Actinomyces</taxon>
    </lineage>
</organism>
<dbReference type="Proteomes" id="UP000184291">
    <property type="component" value="Unassembled WGS sequence"/>
</dbReference>
<proteinExistence type="predicted"/>